<evidence type="ECO:0000256" key="2">
    <source>
        <dbReference type="ARBA" id="ARBA00022857"/>
    </source>
</evidence>
<dbReference type="CDD" id="cd07100">
    <property type="entry name" value="ALDH_SSADH1_GabD1"/>
    <property type="match status" value="1"/>
</dbReference>
<organism evidence="5 6">
    <name type="scientific">Lapillicoccus jejuensis</name>
    <dbReference type="NCBI Taxonomy" id="402171"/>
    <lineage>
        <taxon>Bacteria</taxon>
        <taxon>Bacillati</taxon>
        <taxon>Actinomycetota</taxon>
        <taxon>Actinomycetes</taxon>
        <taxon>Micrococcales</taxon>
        <taxon>Intrasporangiaceae</taxon>
        <taxon>Lapillicoccus</taxon>
    </lineage>
</organism>
<dbReference type="InterPro" id="IPR044148">
    <property type="entry name" value="ALDH_GabD1-like"/>
</dbReference>
<dbReference type="InterPro" id="IPR016161">
    <property type="entry name" value="Ald_DH/histidinol_DH"/>
</dbReference>
<keyword evidence="2" id="KW-0521">NADP</keyword>
<keyword evidence="6" id="KW-1185">Reference proteome</keyword>
<dbReference type="InterPro" id="IPR015590">
    <property type="entry name" value="Aldehyde_DH_dom"/>
</dbReference>
<dbReference type="InterPro" id="IPR047110">
    <property type="entry name" value="GABD/Sad-like"/>
</dbReference>
<protein>
    <submittedName>
        <fullName evidence="5">Succinate-semialdehyde dehydrogenase/glutarate-semialdehyde dehydrogenase</fullName>
    </submittedName>
</protein>
<dbReference type="GO" id="GO:0004030">
    <property type="term" value="F:aldehyde dehydrogenase [NAD(P)+] activity"/>
    <property type="evidence" value="ECO:0007669"/>
    <property type="project" value="InterPro"/>
</dbReference>
<dbReference type="SUPFAM" id="SSF53720">
    <property type="entry name" value="ALDH-like"/>
    <property type="match status" value="1"/>
</dbReference>
<comment type="caution">
    <text evidence="5">The sequence shown here is derived from an EMBL/GenBank/DDBJ whole genome shotgun (WGS) entry which is preliminary data.</text>
</comment>
<dbReference type="PANTHER" id="PTHR43217">
    <property type="entry name" value="SUCCINATE SEMIALDEHYDE DEHYDROGENASE [NAD(P)+] SAD"/>
    <property type="match status" value="1"/>
</dbReference>
<dbReference type="AlphaFoldDB" id="A0A542E3P8"/>
<dbReference type="Gene3D" id="3.40.605.10">
    <property type="entry name" value="Aldehyde Dehydrogenase, Chain A, domain 1"/>
    <property type="match status" value="1"/>
</dbReference>
<evidence type="ECO:0000313" key="6">
    <source>
        <dbReference type="Proteomes" id="UP000317893"/>
    </source>
</evidence>
<dbReference type="GO" id="GO:0004777">
    <property type="term" value="F:succinate-semialdehyde dehydrogenase (NAD+) activity"/>
    <property type="evidence" value="ECO:0007669"/>
    <property type="project" value="TreeGrafter"/>
</dbReference>
<evidence type="ECO:0000259" key="4">
    <source>
        <dbReference type="Pfam" id="PF00171"/>
    </source>
</evidence>
<dbReference type="InterPro" id="IPR016163">
    <property type="entry name" value="Ald_DH_C"/>
</dbReference>
<dbReference type="Gene3D" id="3.40.309.10">
    <property type="entry name" value="Aldehyde Dehydrogenase, Chain A, domain 2"/>
    <property type="match status" value="1"/>
</dbReference>
<dbReference type="PANTHER" id="PTHR43217:SF2">
    <property type="entry name" value="SUCCINATE-SEMIALDEHYDE DEHYDROGENASE [NADP(+)]"/>
    <property type="match status" value="1"/>
</dbReference>
<sequence>MTGHTLIDPATGETGRTVPFLDAAGLEAAIDLAHRASREWGRRTGVAERAALVARLGELHTEHREELAAAIVREMGKPMEQALGEVDFCADIYAYTAEIAEAQLADEEITLRGDASGRALVRSAPYGVLLGVMPWNFPAYQVARFAAPNLAAGNTILLKHAPACPESAAIIARLAREAGFPEGAYVDLVADNDQVATVIADPRVAGVSLTGSERAGRAVAEIAGRNLKKVVLELGGSDPFIVLSTDDLDATVEQAVAARLDNNGQSCNAAKRMLVVDELYDAFLEKLTAALLAVRPGSPTADGAQLGPLSSSAAAERLAEQVDRAVAHGATAHRAAERDGTFFAPVVLTGVTADNPVYAEELFGPVATVYRVADEAEAVRVANDTSYGLGSYVVTTDPDQALRVADALDTGMVFVNTVLADAAELPFGGVKSSGFGRELGRAGFVEFVNRKLIRIA</sequence>
<dbReference type="PROSITE" id="PS00070">
    <property type="entry name" value="ALDEHYDE_DEHYDR_CYS"/>
    <property type="match status" value="1"/>
</dbReference>
<evidence type="ECO:0000313" key="5">
    <source>
        <dbReference type="EMBL" id="TQJ09947.1"/>
    </source>
</evidence>
<dbReference type="EMBL" id="VFMN01000001">
    <property type="protein sequence ID" value="TQJ09947.1"/>
    <property type="molecule type" value="Genomic_DNA"/>
</dbReference>
<dbReference type="Proteomes" id="UP000317893">
    <property type="component" value="Unassembled WGS sequence"/>
</dbReference>
<comment type="similarity">
    <text evidence="1">Belongs to the aldehyde dehydrogenase family.</text>
</comment>
<keyword evidence="3" id="KW-0560">Oxidoreductase</keyword>
<accession>A0A542E3P8</accession>
<reference evidence="5 6" key="1">
    <citation type="submission" date="2019-06" db="EMBL/GenBank/DDBJ databases">
        <title>Sequencing the genomes of 1000 actinobacteria strains.</title>
        <authorList>
            <person name="Klenk H.-P."/>
        </authorList>
    </citation>
    <scope>NUCLEOTIDE SEQUENCE [LARGE SCALE GENOMIC DNA]</scope>
    <source>
        <strain evidence="5 6">DSM 18607</strain>
    </source>
</reference>
<name>A0A542E3P8_9MICO</name>
<dbReference type="OrthoDB" id="3954161at2"/>
<proteinExistence type="inferred from homology"/>
<gene>
    <name evidence="5" type="ORF">FB458_3064</name>
</gene>
<evidence type="ECO:0000256" key="1">
    <source>
        <dbReference type="ARBA" id="ARBA00009986"/>
    </source>
</evidence>
<dbReference type="Pfam" id="PF00171">
    <property type="entry name" value="Aldedh"/>
    <property type="match status" value="1"/>
</dbReference>
<evidence type="ECO:0000256" key="3">
    <source>
        <dbReference type="ARBA" id="ARBA00023002"/>
    </source>
</evidence>
<dbReference type="RefSeq" id="WP_141849234.1">
    <property type="nucleotide sequence ID" value="NZ_BAAAPR010000007.1"/>
</dbReference>
<dbReference type="InterPro" id="IPR016160">
    <property type="entry name" value="Ald_DH_CS_CYS"/>
</dbReference>
<dbReference type="InterPro" id="IPR016162">
    <property type="entry name" value="Ald_DH_N"/>
</dbReference>
<feature type="domain" description="Aldehyde dehydrogenase" evidence="4">
    <location>
        <begin position="6"/>
        <end position="452"/>
    </location>
</feature>